<dbReference type="PROSITE" id="PS50893">
    <property type="entry name" value="ABC_TRANSPORTER_2"/>
    <property type="match status" value="1"/>
</dbReference>
<name>A0ABX5ICQ4_9STAP</name>
<dbReference type="CDD" id="cd03230">
    <property type="entry name" value="ABC_DR_subfamily_A"/>
    <property type="match status" value="1"/>
</dbReference>
<dbReference type="SMART" id="SM00382">
    <property type="entry name" value="AAA"/>
    <property type="match status" value="1"/>
</dbReference>
<evidence type="ECO:0000256" key="1">
    <source>
        <dbReference type="ARBA" id="ARBA00005417"/>
    </source>
</evidence>
<dbReference type="PANTHER" id="PTHR43335:SF4">
    <property type="entry name" value="ABC TRANSPORTER, ATP-BINDING PROTEIN"/>
    <property type="match status" value="1"/>
</dbReference>
<evidence type="ECO:0000256" key="3">
    <source>
        <dbReference type="ARBA" id="ARBA00022741"/>
    </source>
</evidence>
<dbReference type="Pfam" id="PF00005">
    <property type="entry name" value="ABC_tran"/>
    <property type="match status" value="1"/>
</dbReference>
<dbReference type="InterPro" id="IPR027417">
    <property type="entry name" value="P-loop_NTPase"/>
</dbReference>
<evidence type="ECO:0000256" key="2">
    <source>
        <dbReference type="ARBA" id="ARBA00022448"/>
    </source>
</evidence>
<evidence type="ECO:0000313" key="7">
    <source>
        <dbReference type="Proteomes" id="UP000242694"/>
    </source>
</evidence>
<dbReference type="Proteomes" id="UP000242694">
    <property type="component" value="Unassembled WGS sequence"/>
</dbReference>
<dbReference type="GO" id="GO:0005524">
    <property type="term" value="F:ATP binding"/>
    <property type="evidence" value="ECO:0007669"/>
    <property type="project" value="UniProtKB-KW"/>
</dbReference>
<dbReference type="SUPFAM" id="SSF52540">
    <property type="entry name" value="P-loop containing nucleoside triphosphate hydrolases"/>
    <property type="match status" value="1"/>
</dbReference>
<dbReference type="RefSeq" id="WP_107392661.1">
    <property type="nucleotide sequence ID" value="NZ_JAHCOE010000005.1"/>
</dbReference>
<evidence type="ECO:0000313" key="6">
    <source>
        <dbReference type="EMBL" id="PTH15557.1"/>
    </source>
</evidence>
<comment type="similarity">
    <text evidence="1">Belongs to the ABC transporter superfamily.</text>
</comment>
<keyword evidence="3" id="KW-0547">Nucleotide-binding</keyword>
<sequence length="291" mass="32897">MELKSVTKKYNEHTVLDHIDFDFGQSRIVGLIGKNGVGKTTLMKVMNGNIVNYSGEVGLNKEHEVGYLIEHPKLYDNKSGLYNLKLFAQVLGAGFDKQYTDQIIDAFGMRPYVKKKVKKYSMGMKQKLAIAVSLMNKPKFLILDEPTNGMDPDGSIDVLTTIQSLVEEYDMKILISSHKLEDIELICDRAVFLRDGQFVQDVNMEEGAPTDATVLTVELSDFSAAIDYLTEHFNVKQSQKENGEIILQAQQDYQSLLKGLAERDIYPKFIETRKSSLRDTYFNINQKGGQS</sequence>
<dbReference type="EMBL" id="PZDI01000047">
    <property type="protein sequence ID" value="PTH15557.1"/>
    <property type="molecule type" value="Genomic_DNA"/>
</dbReference>
<dbReference type="Gene3D" id="3.40.50.300">
    <property type="entry name" value="P-loop containing nucleotide triphosphate hydrolases"/>
    <property type="match status" value="1"/>
</dbReference>
<comment type="caution">
    <text evidence="6">The sequence shown here is derived from an EMBL/GenBank/DDBJ whole genome shotgun (WGS) entry which is preliminary data.</text>
</comment>
<keyword evidence="2" id="KW-0813">Transport</keyword>
<organism evidence="6 7">
    <name type="scientific">Staphylococcus auricularis</name>
    <dbReference type="NCBI Taxonomy" id="29379"/>
    <lineage>
        <taxon>Bacteria</taxon>
        <taxon>Bacillati</taxon>
        <taxon>Bacillota</taxon>
        <taxon>Bacilli</taxon>
        <taxon>Bacillales</taxon>
        <taxon>Staphylococcaceae</taxon>
        <taxon>Staphylococcus</taxon>
    </lineage>
</organism>
<dbReference type="InterPro" id="IPR003593">
    <property type="entry name" value="AAA+_ATPase"/>
</dbReference>
<keyword evidence="7" id="KW-1185">Reference proteome</keyword>
<feature type="domain" description="ABC transporter" evidence="5">
    <location>
        <begin position="1"/>
        <end position="220"/>
    </location>
</feature>
<evidence type="ECO:0000256" key="4">
    <source>
        <dbReference type="ARBA" id="ARBA00022840"/>
    </source>
</evidence>
<gene>
    <name evidence="6" type="ORF">BU607_08725</name>
</gene>
<keyword evidence="4 6" id="KW-0067">ATP-binding</keyword>
<dbReference type="PANTHER" id="PTHR43335">
    <property type="entry name" value="ABC TRANSPORTER, ATP-BINDING PROTEIN"/>
    <property type="match status" value="1"/>
</dbReference>
<proteinExistence type="inferred from homology"/>
<reference evidence="6 7" key="1">
    <citation type="journal article" date="2016" name="Front. Microbiol.">
        <title>Comprehensive Phylogenetic Analysis of Bovine Non-aureus Staphylococci Species Based on Whole-Genome Sequencing.</title>
        <authorList>
            <person name="Naushad S."/>
            <person name="Barkema H.W."/>
            <person name="Luby C."/>
            <person name="Condas L.A."/>
            <person name="Nobrega D.B."/>
            <person name="Carson D.A."/>
            <person name="De Buck J."/>
        </authorList>
    </citation>
    <scope>NUCLEOTIDE SEQUENCE [LARGE SCALE GENOMIC DNA]</scope>
    <source>
        <strain evidence="6 7">SNUC 993</strain>
    </source>
</reference>
<accession>A0ABX5ICQ4</accession>
<evidence type="ECO:0000259" key="5">
    <source>
        <dbReference type="PROSITE" id="PS50893"/>
    </source>
</evidence>
<protein>
    <submittedName>
        <fullName evidence="6">Antibiotic ABC transporter ATP-binding protein</fullName>
    </submittedName>
</protein>
<dbReference type="InterPro" id="IPR003439">
    <property type="entry name" value="ABC_transporter-like_ATP-bd"/>
</dbReference>
<dbReference type="NCBIfam" id="NF047568">
    <property type="entry name" value="PSM_export_PmtC"/>
    <property type="match status" value="1"/>
</dbReference>